<dbReference type="AlphaFoldDB" id="A0A4Q9MPR3"/>
<reference evidence="1" key="1">
    <citation type="submission" date="2019-01" db="EMBL/GenBank/DDBJ databases">
        <title>Draft genome sequences of three monokaryotic isolates of the white-rot basidiomycete fungus Dichomitus squalens.</title>
        <authorList>
            <consortium name="DOE Joint Genome Institute"/>
            <person name="Lopez S.C."/>
            <person name="Andreopoulos B."/>
            <person name="Pangilinan J."/>
            <person name="Lipzen A."/>
            <person name="Riley R."/>
            <person name="Ahrendt S."/>
            <person name="Ng V."/>
            <person name="Barry K."/>
            <person name="Daum C."/>
            <person name="Grigoriev I.V."/>
            <person name="Hilden K.S."/>
            <person name="Makela M.R."/>
            <person name="de Vries R.P."/>
        </authorList>
    </citation>
    <scope>NUCLEOTIDE SEQUENCE [LARGE SCALE GENOMIC DNA]</scope>
    <source>
        <strain evidence="1">OM18370.1</strain>
    </source>
</reference>
<dbReference type="EMBL" id="ML143417">
    <property type="protein sequence ID" value="TBU28958.1"/>
    <property type="molecule type" value="Genomic_DNA"/>
</dbReference>
<name>A0A4Q9MPR3_9APHY</name>
<gene>
    <name evidence="1" type="ORF">BD311DRAFT_308079</name>
</gene>
<accession>A0A4Q9MPR3</accession>
<dbReference type="Proteomes" id="UP000292957">
    <property type="component" value="Unassembled WGS sequence"/>
</dbReference>
<evidence type="ECO:0000313" key="1">
    <source>
        <dbReference type="EMBL" id="TBU28958.1"/>
    </source>
</evidence>
<organism evidence="1">
    <name type="scientific">Dichomitus squalens</name>
    <dbReference type="NCBI Taxonomy" id="114155"/>
    <lineage>
        <taxon>Eukaryota</taxon>
        <taxon>Fungi</taxon>
        <taxon>Dikarya</taxon>
        <taxon>Basidiomycota</taxon>
        <taxon>Agaricomycotina</taxon>
        <taxon>Agaricomycetes</taxon>
        <taxon>Polyporales</taxon>
        <taxon>Polyporaceae</taxon>
        <taxon>Dichomitus</taxon>
    </lineage>
</organism>
<proteinExistence type="predicted"/>
<sequence length="58" mass="6446">MRGVSGDHRSTGEDSFYLCTTRLCKPADHRTLDMQKPSVHAMRVRELPSSLCAEALAI</sequence>
<protein>
    <submittedName>
        <fullName evidence="1">Uncharacterized protein</fullName>
    </submittedName>
</protein>